<dbReference type="EMBL" id="MTYJ01000218">
    <property type="protein sequence ID" value="OWA51225.1"/>
    <property type="molecule type" value="Genomic_DNA"/>
</dbReference>
<feature type="transmembrane region" description="Helical" evidence="2">
    <location>
        <begin position="64"/>
        <end position="86"/>
    </location>
</feature>
<proteinExistence type="predicted"/>
<feature type="transmembrane region" description="Helical" evidence="2">
    <location>
        <begin position="38"/>
        <end position="58"/>
    </location>
</feature>
<sequence length="258" mass="27373">MTTTVTVPVVGSPYQPIEQRTTTTTVTESSVRGPRLRLFLSGVLQLAFGGLALIPVLILGPIPLTIACCACLAFTGMLGLLGACICSTKAQSSVQFDGSTGQQRVVTEQALFPRLYFFLVIVGFFLAVATAVRGIVIISDDDHWYHNYAMGGVAVGVGVFLALNQMLMICCIVPLIRNGTRSSEHVTIQPVVSGGGAIPISSAYQGTHPYLAPAGHPSSSGANSPLYPYIDEPVKEEPPSYNEATRHDVRPTAPPEKV</sequence>
<reference evidence="4" key="1">
    <citation type="submission" date="2017-01" db="EMBL/GenBank/DDBJ databases">
        <title>Comparative genomics of anhydrobiosis in the tardigrade Hypsibius dujardini.</title>
        <authorList>
            <person name="Yoshida Y."/>
            <person name="Koutsovoulos G."/>
            <person name="Laetsch D."/>
            <person name="Stevens L."/>
            <person name="Kumar S."/>
            <person name="Horikawa D."/>
            <person name="Ishino K."/>
            <person name="Komine S."/>
            <person name="Tomita M."/>
            <person name="Blaxter M."/>
            <person name="Arakawa K."/>
        </authorList>
    </citation>
    <scope>NUCLEOTIDE SEQUENCE [LARGE SCALE GENOMIC DNA]</scope>
    <source>
        <strain evidence="4">Z151</strain>
    </source>
</reference>
<keyword evidence="4" id="KW-1185">Reference proteome</keyword>
<evidence type="ECO:0000256" key="2">
    <source>
        <dbReference type="SAM" id="Phobius"/>
    </source>
</evidence>
<name>A0A9X6NBN8_HYPEX</name>
<protein>
    <submittedName>
        <fullName evidence="3">Uncharacterized protein</fullName>
    </submittedName>
</protein>
<evidence type="ECO:0000313" key="3">
    <source>
        <dbReference type="EMBL" id="OWA51225.1"/>
    </source>
</evidence>
<dbReference type="AlphaFoldDB" id="A0A9X6NBN8"/>
<keyword evidence="2" id="KW-0472">Membrane</keyword>
<organism evidence="3 4">
    <name type="scientific">Hypsibius exemplaris</name>
    <name type="common">Freshwater tardigrade</name>
    <dbReference type="NCBI Taxonomy" id="2072580"/>
    <lineage>
        <taxon>Eukaryota</taxon>
        <taxon>Metazoa</taxon>
        <taxon>Ecdysozoa</taxon>
        <taxon>Tardigrada</taxon>
        <taxon>Eutardigrada</taxon>
        <taxon>Parachela</taxon>
        <taxon>Hypsibioidea</taxon>
        <taxon>Hypsibiidae</taxon>
        <taxon>Hypsibius</taxon>
    </lineage>
</organism>
<dbReference type="OrthoDB" id="10066804at2759"/>
<comment type="caution">
    <text evidence="3">The sequence shown here is derived from an EMBL/GenBank/DDBJ whole genome shotgun (WGS) entry which is preliminary data.</text>
</comment>
<keyword evidence="2" id="KW-0812">Transmembrane</keyword>
<feature type="transmembrane region" description="Helical" evidence="2">
    <location>
        <begin position="148"/>
        <end position="176"/>
    </location>
</feature>
<feature type="transmembrane region" description="Helical" evidence="2">
    <location>
        <begin position="115"/>
        <end position="136"/>
    </location>
</feature>
<keyword evidence="2" id="KW-1133">Transmembrane helix</keyword>
<gene>
    <name evidence="3" type="ORF">BV898_15719</name>
</gene>
<evidence type="ECO:0000256" key="1">
    <source>
        <dbReference type="SAM" id="MobiDB-lite"/>
    </source>
</evidence>
<dbReference type="Proteomes" id="UP000192578">
    <property type="component" value="Unassembled WGS sequence"/>
</dbReference>
<feature type="compositionally biased region" description="Basic and acidic residues" evidence="1">
    <location>
        <begin position="232"/>
        <end position="258"/>
    </location>
</feature>
<evidence type="ECO:0000313" key="4">
    <source>
        <dbReference type="Proteomes" id="UP000192578"/>
    </source>
</evidence>
<accession>A0A9X6NBN8</accession>
<feature type="region of interest" description="Disordered" evidence="1">
    <location>
        <begin position="214"/>
        <end position="258"/>
    </location>
</feature>